<accession>A0A0A2VJK7</accession>
<dbReference type="HOGENOM" id="CLU_027146_1_0_1"/>
<sequence length="570" mass="63373">MADKIPAALRERLRDMSFSASDAHDALRGVSVPVALGRRATRLCVIRGIRHHPAFARSPEAQALRAWPEFARALNARAIMSDCIPDMTGDGDDVPYCIWHPTTAAEDTYRELARRYPRMVYQVARACAVAGYAALYRELREAGSVLPDVAVAEEARACGSGEVYEAAMGEPAKYRVMDDYSRSILSDPQPSGLNGDTAVRPMLEVKQALTTPSGYEERLFSDGSDDDDIDDMFDMFAHPGFEDATFDITEDLCIDELASPEPTFGPADLAMAAYLAKPLPADLPAGNKNVLILAAAYAGNMDRYARLRRPRMVDGEAACVARGIYHNPFFATWWWATAMESRAEELLLPREPRRHAAWVARAVHARMIMSNDLSRLTPEVPREHLPYLIWYPAVATRSTYREVARRCPSMRAAVLRAAIYTRDRVLFDELVDAVEPDPFLLGEAQAHDQAVDEDASPSYFTRRLLERAEQLGLAEAIRDPSGAGRWSSAEAWKRFNVRADDDARFGMAPTGSWLYEEPVVIGAMQDPGIYNEAWADASAAELFASVPEPWRPGEEHGGGVDIDYEKWPPR</sequence>
<gene>
    <name evidence="2" type="ORF">BBAD15_g8368</name>
</gene>
<reference evidence="2 3" key="1">
    <citation type="submission" date="2012-10" db="EMBL/GenBank/DDBJ databases">
        <title>Genome sequencing and analysis of entomopathogenic fungi Beauveria bassiana D1-5.</title>
        <authorList>
            <person name="Li Q."/>
            <person name="Wang L."/>
            <person name="Zhang Z."/>
            <person name="Wang Q."/>
            <person name="Ren J."/>
            <person name="Wang M."/>
            <person name="Xu W."/>
            <person name="Wang J."/>
            <person name="Lu Y."/>
            <person name="Du Q."/>
            <person name="Sun Z."/>
        </authorList>
    </citation>
    <scope>NUCLEOTIDE SEQUENCE [LARGE SCALE GENOMIC DNA]</scope>
    <source>
        <strain evidence="2 3">D1-5</strain>
    </source>
</reference>
<protein>
    <submittedName>
        <fullName evidence="2">Uncharacterized protein</fullName>
    </submittedName>
</protein>
<comment type="caution">
    <text evidence="2">The sequence shown here is derived from an EMBL/GenBank/DDBJ whole genome shotgun (WGS) entry which is preliminary data.</text>
</comment>
<feature type="region of interest" description="Disordered" evidence="1">
    <location>
        <begin position="548"/>
        <end position="570"/>
    </location>
</feature>
<feature type="compositionally biased region" description="Basic and acidic residues" evidence="1">
    <location>
        <begin position="551"/>
        <end position="570"/>
    </location>
</feature>
<evidence type="ECO:0000313" key="2">
    <source>
        <dbReference type="EMBL" id="KGQ06320.1"/>
    </source>
</evidence>
<dbReference type="OrthoDB" id="4360026at2759"/>
<name>A0A0A2VJK7_BEABA</name>
<proteinExistence type="predicted"/>
<dbReference type="Proteomes" id="UP000030106">
    <property type="component" value="Unassembled WGS sequence"/>
</dbReference>
<dbReference type="EMBL" id="ANFO01000829">
    <property type="protein sequence ID" value="KGQ06320.1"/>
    <property type="molecule type" value="Genomic_DNA"/>
</dbReference>
<dbReference type="eggNOG" id="ENOG502SIC9">
    <property type="taxonomic scope" value="Eukaryota"/>
</dbReference>
<dbReference type="AlphaFoldDB" id="A0A0A2VJK7"/>
<organism evidence="2 3">
    <name type="scientific">Beauveria bassiana D1-5</name>
    <dbReference type="NCBI Taxonomy" id="1245745"/>
    <lineage>
        <taxon>Eukaryota</taxon>
        <taxon>Fungi</taxon>
        <taxon>Dikarya</taxon>
        <taxon>Ascomycota</taxon>
        <taxon>Pezizomycotina</taxon>
        <taxon>Sordariomycetes</taxon>
        <taxon>Hypocreomycetidae</taxon>
        <taxon>Hypocreales</taxon>
        <taxon>Cordycipitaceae</taxon>
        <taxon>Beauveria</taxon>
    </lineage>
</organism>
<evidence type="ECO:0000313" key="3">
    <source>
        <dbReference type="Proteomes" id="UP000030106"/>
    </source>
</evidence>
<evidence type="ECO:0000256" key="1">
    <source>
        <dbReference type="SAM" id="MobiDB-lite"/>
    </source>
</evidence>
<dbReference type="STRING" id="1245745.A0A0A2VJK7"/>